<proteinExistence type="predicted"/>
<evidence type="ECO:0000313" key="1">
    <source>
        <dbReference type="EMBL" id="GMA73514.1"/>
    </source>
</evidence>
<accession>A0AA37XNP4</accession>
<organism evidence="1 2">
    <name type="scientific">Tetragenococcus osmophilus</name>
    <dbReference type="NCBI Taxonomy" id="526944"/>
    <lineage>
        <taxon>Bacteria</taxon>
        <taxon>Bacillati</taxon>
        <taxon>Bacillota</taxon>
        <taxon>Bacilli</taxon>
        <taxon>Lactobacillales</taxon>
        <taxon>Enterococcaceae</taxon>
        <taxon>Tetragenococcus</taxon>
    </lineage>
</organism>
<reference evidence="1 2" key="1">
    <citation type="journal article" date="2014" name="Int. J. Syst. Evol. Microbiol.">
        <title>Complete genome sequence of Corynebacterium casei LMG S-19264T (=DSM 44701T), isolated from a smear-ripened cheese.</title>
        <authorList>
            <consortium name="US DOE Joint Genome Institute (JGI-PGF)"/>
            <person name="Walter F."/>
            <person name="Albersmeier A."/>
            <person name="Kalinowski J."/>
            <person name="Ruckert C."/>
        </authorList>
    </citation>
    <scope>NUCLEOTIDE SEQUENCE [LARGE SCALE GENOMIC DNA]</scope>
    <source>
        <strain evidence="1 2">NBRC 114545</strain>
    </source>
</reference>
<dbReference type="EMBL" id="BSUW01000004">
    <property type="protein sequence ID" value="GMA73514.1"/>
    <property type="molecule type" value="Genomic_DNA"/>
</dbReference>
<dbReference type="Proteomes" id="UP001157039">
    <property type="component" value="Unassembled WGS sequence"/>
</dbReference>
<evidence type="ECO:0000313" key="2">
    <source>
        <dbReference type="Proteomes" id="UP001157039"/>
    </source>
</evidence>
<name>A0AA37XNP4_9ENTE</name>
<dbReference type="AlphaFoldDB" id="A0AA37XNP4"/>
<sequence>MLHIGPPFRESINYRKNVNYLSDPENMSLVPLCETSIINIITFINKETIINYLIIDI</sequence>
<gene>
    <name evidence="1" type="ORF">GCM10025885_25630</name>
</gene>
<protein>
    <submittedName>
        <fullName evidence="1">Uncharacterized protein</fullName>
    </submittedName>
</protein>
<comment type="caution">
    <text evidence="1">The sequence shown here is derived from an EMBL/GenBank/DDBJ whole genome shotgun (WGS) entry which is preliminary data.</text>
</comment>